<evidence type="ECO:0000313" key="2">
    <source>
        <dbReference type="EMBL" id="KAJ1201267.1"/>
    </source>
</evidence>
<name>A0AAV7VKG9_PLEWA</name>
<protein>
    <submittedName>
        <fullName evidence="2">Uncharacterized protein</fullName>
    </submittedName>
</protein>
<dbReference type="AlphaFoldDB" id="A0AAV7VKG9"/>
<accession>A0AAV7VKG9</accession>
<sequence length="118" mass="12173">MSFGSVAKQDGRRNTLLGSSSSPRPNPVEEEAGPSETAHCDCVGAHGQAGPAGFVVGLPLSAAHLCDTVGGATVVALFDRRDGVGCCPGTTEVTVHDTWATTVDDPMTVQAQRRRPVD</sequence>
<evidence type="ECO:0000313" key="3">
    <source>
        <dbReference type="Proteomes" id="UP001066276"/>
    </source>
</evidence>
<gene>
    <name evidence="2" type="ORF">NDU88_005080</name>
</gene>
<comment type="caution">
    <text evidence="2">The sequence shown here is derived from an EMBL/GenBank/DDBJ whole genome shotgun (WGS) entry which is preliminary data.</text>
</comment>
<feature type="region of interest" description="Disordered" evidence="1">
    <location>
        <begin position="1"/>
        <end position="38"/>
    </location>
</feature>
<dbReference type="Proteomes" id="UP001066276">
    <property type="component" value="Chromosome 2_1"/>
</dbReference>
<dbReference type="EMBL" id="JANPWB010000003">
    <property type="protein sequence ID" value="KAJ1201267.1"/>
    <property type="molecule type" value="Genomic_DNA"/>
</dbReference>
<proteinExistence type="predicted"/>
<reference evidence="2" key="1">
    <citation type="journal article" date="2022" name="bioRxiv">
        <title>Sequencing and chromosome-scale assembly of the giantPleurodeles waltlgenome.</title>
        <authorList>
            <person name="Brown T."/>
            <person name="Elewa A."/>
            <person name="Iarovenko S."/>
            <person name="Subramanian E."/>
            <person name="Araus A.J."/>
            <person name="Petzold A."/>
            <person name="Susuki M."/>
            <person name="Suzuki K.-i.T."/>
            <person name="Hayashi T."/>
            <person name="Toyoda A."/>
            <person name="Oliveira C."/>
            <person name="Osipova E."/>
            <person name="Leigh N.D."/>
            <person name="Simon A."/>
            <person name="Yun M.H."/>
        </authorList>
    </citation>
    <scope>NUCLEOTIDE SEQUENCE</scope>
    <source>
        <strain evidence="2">20211129_DDA</strain>
        <tissue evidence="2">Liver</tissue>
    </source>
</reference>
<keyword evidence="3" id="KW-1185">Reference proteome</keyword>
<organism evidence="2 3">
    <name type="scientific">Pleurodeles waltl</name>
    <name type="common">Iberian ribbed newt</name>
    <dbReference type="NCBI Taxonomy" id="8319"/>
    <lineage>
        <taxon>Eukaryota</taxon>
        <taxon>Metazoa</taxon>
        <taxon>Chordata</taxon>
        <taxon>Craniata</taxon>
        <taxon>Vertebrata</taxon>
        <taxon>Euteleostomi</taxon>
        <taxon>Amphibia</taxon>
        <taxon>Batrachia</taxon>
        <taxon>Caudata</taxon>
        <taxon>Salamandroidea</taxon>
        <taxon>Salamandridae</taxon>
        <taxon>Pleurodelinae</taxon>
        <taxon>Pleurodeles</taxon>
    </lineage>
</organism>
<evidence type="ECO:0000256" key="1">
    <source>
        <dbReference type="SAM" id="MobiDB-lite"/>
    </source>
</evidence>